<evidence type="ECO:0008006" key="5">
    <source>
        <dbReference type="Google" id="ProtNLM"/>
    </source>
</evidence>
<dbReference type="EMBL" id="JBHSIY010000033">
    <property type="protein sequence ID" value="MFC4870013.1"/>
    <property type="molecule type" value="Genomic_DNA"/>
</dbReference>
<feature type="transmembrane region" description="Helical" evidence="2">
    <location>
        <begin position="89"/>
        <end position="108"/>
    </location>
</feature>
<evidence type="ECO:0000256" key="1">
    <source>
        <dbReference type="SAM" id="MobiDB-lite"/>
    </source>
</evidence>
<evidence type="ECO:0000313" key="3">
    <source>
        <dbReference type="EMBL" id="MFC4870013.1"/>
    </source>
</evidence>
<feature type="compositionally biased region" description="Basic and acidic residues" evidence="1">
    <location>
        <begin position="135"/>
        <end position="161"/>
    </location>
</feature>
<feature type="region of interest" description="Disordered" evidence="1">
    <location>
        <begin position="1"/>
        <end position="37"/>
    </location>
</feature>
<gene>
    <name evidence="3" type="ORF">ACFPCZ_25585</name>
</gene>
<keyword evidence="2" id="KW-1133">Transmembrane helix</keyword>
<feature type="transmembrane region" description="Helical" evidence="2">
    <location>
        <begin position="64"/>
        <end position="83"/>
    </location>
</feature>
<accession>A0ABV9SUG5</accession>
<organism evidence="3 4">
    <name type="scientific">Streptomonospora arabica</name>
    <dbReference type="NCBI Taxonomy" id="412417"/>
    <lineage>
        <taxon>Bacteria</taxon>
        <taxon>Bacillati</taxon>
        <taxon>Actinomycetota</taxon>
        <taxon>Actinomycetes</taxon>
        <taxon>Streptosporangiales</taxon>
        <taxon>Nocardiopsidaceae</taxon>
        <taxon>Streptomonospora</taxon>
    </lineage>
</organism>
<reference evidence="4" key="1">
    <citation type="journal article" date="2019" name="Int. J. Syst. Evol. Microbiol.">
        <title>The Global Catalogue of Microorganisms (GCM) 10K type strain sequencing project: providing services to taxonomists for standard genome sequencing and annotation.</title>
        <authorList>
            <consortium name="The Broad Institute Genomics Platform"/>
            <consortium name="The Broad Institute Genome Sequencing Center for Infectious Disease"/>
            <person name="Wu L."/>
            <person name="Ma J."/>
        </authorList>
    </citation>
    <scope>NUCLEOTIDE SEQUENCE [LARGE SCALE GENOMIC DNA]</scope>
    <source>
        <strain evidence="4">CGMCC 4.7304</strain>
    </source>
</reference>
<feature type="region of interest" description="Disordered" evidence="1">
    <location>
        <begin position="122"/>
        <end position="161"/>
    </location>
</feature>
<keyword evidence="4" id="KW-1185">Reference proteome</keyword>
<sequence>MHTELVPGGAVMTDGEGSEAPAETTGGRREGRAKRGRTPHRYVRGYQGAGGDFAPTNTHRGRTASWVAVGVFLAGFLIGGIGIALGVNWWLIGAGLVLMAVGGVLFLVTDIFTDVVLDEPHYESEEPHNTPLHRIKAEDRQRAEGEEGHRAAADDRPAPGE</sequence>
<protein>
    <recommendedName>
        <fullName evidence="5">TM2 domain-containing protein</fullName>
    </recommendedName>
</protein>
<dbReference type="RefSeq" id="WP_344141644.1">
    <property type="nucleotide sequence ID" value="NZ_BAAAQI010000003.1"/>
</dbReference>
<keyword evidence="2" id="KW-0472">Membrane</keyword>
<evidence type="ECO:0000313" key="4">
    <source>
        <dbReference type="Proteomes" id="UP001595858"/>
    </source>
</evidence>
<comment type="caution">
    <text evidence="3">The sequence shown here is derived from an EMBL/GenBank/DDBJ whole genome shotgun (WGS) entry which is preliminary data.</text>
</comment>
<keyword evidence="2" id="KW-0812">Transmembrane</keyword>
<proteinExistence type="predicted"/>
<name>A0ABV9SUG5_9ACTN</name>
<dbReference type="Proteomes" id="UP001595858">
    <property type="component" value="Unassembled WGS sequence"/>
</dbReference>
<evidence type="ECO:0000256" key="2">
    <source>
        <dbReference type="SAM" id="Phobius"/>
    </source>
</evidence>